<evidence type="ECO:0000259" key="5">
    <source>
        <dbReference type="PROSITE" id="PS50850"/>
    </source>
</evidence>
<feature type="transmembrane region" description="Helical" evidence="4">
    <location>
        <begin position="101"/>
        <end position="125"/>
    </location>
</feature>
<dbReference type="PANTHER" id="PTHR11360">
    <property type="entry name" value="MONOCARBOXYLATE TRANSPORTER"/>
    <property type="match status" value="1"/>
</dbReference>
<feature type="transmembrane region" description="Helical" evidence="4">
    <location>
        <begin position="245"/>
        <end position="266"/>
    </location>
</feature>
<feature type="transmembrane region" description="Helical" evidence="4">
    <location>
        <begin position="304"/>
        <end position="322"/>
    </location>
</feature>
<feature type="transmembrane region" description="Helical" evidence="4">
    <location>
        <begin position="213"/>
        <end position="239"/>
    </location>
</feature>
<evidence type="ECO:0000256" key="3">
    <source>
        <dbReference type="ARBA" id="ARBA00023136"/>
    </source>
</evidence>
<keyword evidence="7" id="KW-1185">Reference proteome</keyword>
<gene>
    <name evidence="6" type="ORF">DNK06_05740</name>
</gene>
<dbReference type="PANTHER" id="PTHR11360:SF284">
    <property type="entry name" value="EG:103B4.3 PROTEIN-RELATED"/>
    <property type="match status" value="1"/>
</dbReference>
<keyword evidence="3 4" id="KW-0472">Membrane</keyword>
<protein>
    <submittedName>
        <fullName evidence="6">MFS transporter</fullName>
    </submittedName>
</protein>
<keyword evidence="1 4" id="KW-0812">Transmembrane</keyword>
<reference evidence="6 7" key="1">
    <citation type="submission" date="2018-06" db="EMBL/GenBank/DDBJ databases">
        <title>Three novel Pseudomonas species isolated from symptomatic oak.</title>
        <authorList>
            <person name="Bueno-Gonzalez V."/>
            <person name="Brady C."/>
        </authorList>
    </citation>
    <scope>NUCLEOTIDE SEQUENCE [LARGE SCALE GENOMIC DNA]</scope>
    <source>
        <strain evidence="6 7">P9A</strain>
    </source>
</reference>
<dbReference type="CDD" id="cd17355">
    <property type="entry name" value="MFS_YcxA_like"/>
    <property type="match status" value="1"/>
</dbReference>
<feature type="transmembrane region" description="Helical" evidence="4">
    <location>
        <begin position="163"/>
        <end position="184"/>
    </location>
</feature>
<feature type="transmembrane region" description="Helical" evidence="4">
    <location>
        <begin position="73"/>
        <end position="95"/>
    </location>
</feature>
<organism evidence="6 7">
    <name type="scientific">Phytopseudomonas daroniae</name>
    <dbReference type="NCBI Taxonomy" id="2487519"/>
    <lineage>
        <taxon>Bacteria</taxon>
        <taxon>Pseudomonadati</taxon>
        <taxon>Pseudomonadota</taxon>
        <taxon>Gammaproteobacteria</taxon>
        <taxon>Pseudomonadales</taxon>
        <taxon>Pseudomonadaceae</taxon>
        <taxon>Phytopseudomonas</taxon>
    </lineage>
</organism>
<dbReference type="AlphaFoldDB" id="A0A4Q9QP77"/>
<evidence type="ECO:0000256" key="4">
    <source>
        <dbReference type="SAM" id="Phobius"/>
    </source>
</evidence>
<proteinExistence type="predicted"/>
<evidence type="ECO:0000313" key="7">
    <source>
        <dbReference type="Proteomes" id="UP000292302"/>
    </source>
</evidence>
<dbReference type="RefSeq" id="WP_131179081.1">
    <property type="nucleotide sequence ID" value="NZ_QJUI01000004.1"/>
</dbReference>
<accession>A0A4Q9QP77</accession>
<dbReference type="EMBL" id="QJUI01000004">
    <property type="protein sequence ID" value="TBU82019.1"/>
    <property type="molecule type" value="Genomic_DNA"/>
</dbReference>
<dbReference type="PROSITE" id="PS50850">
    <property type="entry name" value="MFS"/>
    <property type="match status" value="1"/>
</dbReference>
<sequence length="400" mass="42187">MSSVWRTSFWLMLGASLILALSLGTRHGFGLFLSPMSDDFGWGRGVFAFAIALQNLIWGIAQPFTGALADRFGAQRAIIVGGLLYAAGLVLMGLSDSPLSLSLSAGLLIGIGLSGTSFSVILGVVGRAVPVEKRSMAMGIAAAAGSFGQFAMLPGTLGLIGWLGWSAALVALGIMVALIVPLAAMVKDRPQVSPGPQQTLGEALREACSHSGFWLLALGFFVCGFQVVFIGVHLPAYLVDQHLPAMVGTTVLALVGLFNVFGTYIAGWLGGRRSKPRLLSALYLARGVVIALFITVPLSVWTAYAFGIIMGLLWLSTVPLTNGTVATMFGVRNLSMLGGIVFLFHQLGSFLGGWLGGYLYDHTGSYDLVWQISILLSVLAAALNWPVREQPVARLQGAQA</sequence>
<dbReference type="OrthoDB" id="146345at2"/>
<evidence type="ECO:0000256" key="1">
    <source>
        <dbReference type="ARBA" id="ARBA00022692"/>
    </source>
</evidence>
<keyword evidence="2 4" id="KW-1133">Transmembrane helix</keyword>
<feature type="transmembrane region" description="Helical" evidence="4">
    <location>
        <begin position="334"/>
        <end position="356"/>
    </location>
</feature>
<comment type="caution">
    <text evidence="6">The sequence shown here is derived from an EMBL/GenBank/DDBJ whole genome shotgun (WGS) entry which is preliminary data.</text>
</comment>
<dbReference type="InterPro" id="IPR036259">
    <property type="entry name" value="MFS_trans_sf"/>
</dbReference>
<feature type="domain" description="Major facilitator superfamily (MFS) profile" evidence="5">
    <location>
        <begin position="8"/>
        <end position="392"/>
    </location>
</feature>
<dbReference type="InterPro" id="IPR011701">
    <property type="entry name" value="MFS"/>
</dbReference>
<feature type="transmembrane region" description="Helical" evidence="4">
    <location>
        <begin position="40"/>
        <end position="61"/>
    </location>
</feature>
<feature type="transmembrane region" description="Helical" evidence="4">
    <location>
        <begin position="368"/>
        <end position="387"/>
    </location>
</feature>
<feature type="transmembrane region" description="Helical" evidence="4">
    <location>
        <begin position="137"/>
        <end position="157"/>
    </location>
</feature>
<dbReference type="InterPro" id="IPR020846">
    <property type="entry name" value="MFS_dom"/>
</dbReference>
<name>A0A4Q9QP77_9GAMM</name>
<dbReference type="Gene3D" id="1.20.1250.20">
    <property type="entry name" value="MFS general substrate transporter like domains"/>
    <property type="match status" value="1"/>
</dbReference>
<dbReference type="Proteomes" id="UP000292302">
    <property type="component" value="Unassembled WGS sequence"/>
</dbReference>
<dbReference type="InterPro" id="IPR050327">
    <property type="entry name" value="Proton-linked_MCT"/>
</dbReference>
<feature type="transmembrane region" description="Helical" evidence="4">
    <location>
        <begin position="278"/>
        <end position="298"/>
    </location>
</feature>
<evidence type="ECO:0000256" key="2">
    <source>
        <dbReference type="ARBA" id="ARBA00022989"/>
    </source>
</evidence>
<dbReference type="Pfam" id="PF07690">
    <property type="entry name" value="MFS_1"/>
    <property type="match status" value="1"/>
</dbReference>
<evidence type="ECO:0000313" key="6">
    <source>
        <dbReference type="EMBL" id="TBU82019.1"/>
    </source>
</evidence>
<dbReference type="GO" id="GO:0022857">
    <property type="term" value="F:transmembrane transporter activity"/>
    <property type="evidence" value="ECO:0007669"/>
    <property type="project" value="InterPro"/>
</dbReference>
<dbReference type="SUPFAM" id="SSF103473">
    <property type="entry name" value="MFS general substrate transporter"/>
    <property type="match status" value="1"/>
</dbReference>